<gene>
    <name evidence="1" type="ORF">Adt_09562</name>
</gene>
<reference evidence="2" key="1">
    <citation type="submission" date="2024-07" db="EMBL/GenBank/DDBJ databases">
        <title>Two chromosome-level genome assemblies of Korean endemic species Abeliophyllum distichum and Forsythia ovata (Oleaceae).</title>
        <authorList>
            <person name="Jang H."/>
        </authorList>
    </citation>
    <scope>NUCLEOTIDE SEQUENCE [LARGE SCALE GENOMIC DNA]</scope>
</reference>
<proteinExistence type="predicted"/>
<evidence type="ECO:0008006" key="3">
    <source>
        <dbReference type="Google" id="ProtNLM"/>
    </source>
</evidence>
<dbReference type="Proteomes" id="UP001604336">
    <property type="component" value="Unassembled WGS sequence"/>
</dbReference>
<protein>
    <recommendedName>
        <fullName evidence="3">Ribosomal protein L2</fullName>
    </recommendedName>
</protein>
<dbReference type="EMBL" id="JBFOLK010000003">
    <property type="protein sequence ID" value="KAL2524508.1"/>
    <property type="molecule type" value="Genomic_DNA"/>
</dbReference>
<evidence type="ECO:0000313" key="2">
    <source>
        <dbReference type="Proteomes" id="UP001604336"/>
    </source>
</evidence>
<evidence type="ECO:0000313" key="1">
    <source>
        <dbReference type="EMBL" id="KAL2524508.1"/>
    </source>
</evidence>
<sequence>MLASSNCFVNAFFVAETDRPNNGESPARGFLLTAKGQLRRGFSVQSRRVDFAKGSYPRTCEPAMEIRRRGFSVFASVFRSREGQSRRKRRAVAKDSYPPTNSPATGFLWRSLGWFFRAKNRTRFGRFGVVIYVGWVPKGGGGRNQLTNNQRG</sequence>
<keyword evidence="2" id="KW-1185">Reference proteome</keyword>
<dbReference type="AlphaFoldDB" id="A0ABD1UJ52"/>
<name>A0ABD1UJ52_9LAMI</name>
<accession>A0ABD1UJ52</accession>
<comment type="caution">
    <text evidence="1">The sequence shown here is derived from an EMBL/GenBank/DDBJ whole genome shotgun (WGS) entry which is preliminary data.</text>
</comment>
<organism evidence="1 2">
    <name type="scientific">Abeliophyllum distichum</name>
    <dbReference type="NCBI Taxonomy" id="126358"/>
    <lineage>
        <taxon>Eukaryota</taxon>
        <taxon>Viridiplantae</taxon>
        <taxon>Streptophyta</taxon>
        <taxon>Embryophyta</taxon>
        <taxon>Tracheophyta</taxon>
        <taxon>Spermatophyta</taxon>
        <taxon>Magnoliopsida</taxon>
        <taxon>eudicotyledons</taxon>
        <taxon>Gunneridae</taxon>
        <taxon>Pentapetalae</taxon>
        <taxon>asterids</taxon>
        <taxon>lamiids</taxon>
        <taxon>Lamiales</taxon>
        <taxon>Oleaceae</taxon>
        <taxon>Forsythieae</taxon>
        <taxon>Abeliophyllum</taxon>
    </lineage>
</organism>